<dbReference type="EMBL" id="JABFAF010266109">
    <property type="protein sequence ID" value="MBA0876805.1"/>
    <property type="molecule type" value="Genomic_DNA"/>
</dbReference>
<keyword evidence="2" id="KW-1185">Reference proteome</keyword>
<name>A0A7J9N0B5_GOSSC</name>
<proteinExistence type="predicted"/>
<comment type="caution">
    <text evidence="1">The sequence shown here is derived from an EMBL/GenBank/DDBJ whole genome shotgun (WGS) entry which is preliminary data.</text>
</comment>
<sequence>LQLGLPVDGSIVTRTVHIDWRANNTPILYPYDINFRKAGKLSWASVVLATFYARVPKELRDIRLLLDQQFKAEFVWTPYKDPTIKNASRRNSWFRQSIPMAPQDLDDLHLIDLRGRPDEN</sequence>
<feature type="non-terminal residue" evidence="1">
    <location>
        <position position="1"/>
    </location>
</feature>
<reference evidence="1 2" key="1">
    <citation type="journal article" date="2019" name="Genome Biol. Evol.">
        <title>Insights into the evolution of the New World diploid cottons (Gossypium, subgenus Houzingenia) based on genome sequencing.</title>
        <authorList>
            <person name="Grover C.E."/>
            <person name="Arick M.A. 2nd"/>
            <person name="Thrash A."/>
            <person name="Conover J.L."/>
            <person name="Sanders W.S."/>
            <person name="Peterson D.G."/>
            <person name="Frelichowski J.E."/>
            <person name="Scheffler J.A."/>
            <person name="Scheffler B.E."/>
            <person name="Wendel J.F."/>
        </authorList>
    </citation>
    <scope>NUCLEOTIDE SEQUENCE [LARGE SCALE GENOMIC DNA]</scope>
    <source>
        <strain evidence="1">1</strain>
        <tissue evidence="1">Leaf</tissue>
    </source>
</reference>
<dbReference type="AlphaFoldDB" id="A0A7J9N0B5"/>
<gene>
    <name evidence="1" type="ORF">Goshw_003091</name>
</gene>
<evidence type="ECO:0000313" key="2">
    <source>
        <dbReference type="Proteomes" id="UP000593576"/>
    </source>
</evidence>
<evidence type="ECO:0000313" key="1">
    <source>
        <dbReference type="EMBL" id="MBA0876805.1"/>
    </source>
</evidence>
<accession>A0A7J9N0B5</accession>
<protein>
    <recommendedName>
        <fullName evidence="3">Aminotransferase-like plant mobile domain-containing protein</fullName>
    </recommendedName>
</protein>
<evidence type="ECO:0008006" key="3">
    <source>
        <dbReference type="Google" id="ProtNLM"/>
    </source>
</evidence>
<organism evidence="1 2">
    <name type="scientific">Gossypium schwendimanii</name>
    <name type="common">Cotton</name>
    <dbReference type="NCBI Taxonomy" id="34291"/>
    <lineage>
        <taxon>Eukaryota</taxon>
        <taxon>Viridiplantae</taxon>
        <taxon>Streptophyta</taxon>
        <taxon>Embryophyta</taxon>
        <taxon>Tracheophyta</taxon>
        <taxon>Spermatophyta</taxon>
        <taxon>Magnoliopsida</taxon>
        <taxon>eudicotyledons</taxon>
        <taxon>Gunneridae</taxon>
        <taxon>Pentapetalae</taxon>
        <taxon>rosids</taxon>
        <taxon>malvids</taxon>
        <taxon>Malvales</taxon>
        <taxon>Malvaceae</taxon>
        <taxon>Malvoideae</taxon>
        <taxon>Gossypium</taxon>
    </lineage>
</organism>
<dbReference type="Proteomes" id="UP000593576">
    <property type="component" value="Unassembled WGS sequence"/>
</dbReference>